<dbReference type="Gramene" id="TraesCS5A03G0805400.1">
    <property type="protein sequence ID" value="TraesCS5A03G0805400.1.CDS1"/>
    <property type="gene ID" value="TraesCS5A03G0805400"/>
</dbReference>
<evidence type="ECO:0000256" key="1">
    <source>
        <dbReference type="SAM" id="MobiDB-lite"/>
    </source>
</evidence>
<dbReference type="OMA" id="PIGGRKQ"/>
<dbReference type="Gramene" id="TraesCAD_scaffold_040671_01G000100.1">
    <property type="protein sequence ID" value="TraesCAD_scaffold_040671_01G000100.1"/>
    <property type="gene ID" value="TraesCAD_scaffold_040671_01G000100"/>
</dbReference>
<evidence type="ECO:0000313" key="2">
    <source>
        <dbReference type="EnsemblPlants" id="TraesCS5A02G333600.1.cds1"/>
    </source>
</evidence>
<name>A0A3B6KMU0_WHEAT</name>
<reference evidence="2" key="1">
    <citation type="submission" date="2018-08" db="EMBL/GenBank/DDBJ databases">
        <authorList>
            <person name="Rossello M."/>
        </authorList>
    </citation>
    <scope>NUCLEOTIDE SEQUENCE [LARGE SCALE GENOMIC DNA]</scope>
    <source>
        <strain evidence="2">cv. Chinese Spring</strain>
    </source>
</reference>
<dbReference type="Gramene" id="TraesRN5A0100819200.1">
    <property type="protein sequence ID" value="TraesRN5A0100819200.1"/>
    <property type="gene ID" value="TraesRN5A0100819200"/>
</dbReference>
<dbReference type="Gramene" id="TraesWEE_scaffold_029383_01G000100.1">
    <property type="protein sequence ID" value="TraesWEE_scaffold_029383_01G000100.1"/>
    <property type="gene ID" value="TraesWEE_scaffold_029383_01G000100"/>
</dbReference>
<evidence type="ECO:0000313" key="3">
    <source>
        <dbReference type="Proteomes" id="UP000019116"/>
    </source>
</evidence>
<feature type="region of interest" description="Disordered" evidence="1">
    <location>
        <begin position="1"/>
        <end position="39"/>
    </location>
</feature>
<dbReference type="Gramene" id="TraesCS5A02G333600.1">
    <property type="protein sequence ID" value="TraesCS5A02G333600.1.cds1"/>
    <property type="gene ID" value="TraesCS5A02G333600"/>
</dbReference>
<protein>
    <submittedName>
        <fullName evidence="2">Uncharacterized protein</fullName>
    </submittedName>
</protein>
<dbReference type="EnsemblPlants" id="TraesCS5A02G333600.1">
    <property type="protein sequence ID" value="TraesCS5A02G333600.1.cds1"/>
    <property type="gene ID" value="TraesCS5A02G333600"/>
</dbReference>
<accession>A0A3B6KMU0</accession>
<reference evidence="2" key="2">
    <citation type="submission" date="2018-10" db="UniProtKB">
        <authorList>
            <consortium name="EnsemblPlants"/>
        </authorList>
    </citation>
    <scope>IDENTIFICATION</scope>
</reference>
<sequence>MATHPHKSPMKNLQCKVQPAKGKMEPKPKRKKSRAATPAEVEEFTALELEAAEQLIRLSESNVPMGTPRVLPVSPCMALSGQSSSPPHSAKATPVPPCPGAIILGDSEDWEEDEEHEVAGRQRRVKRYRLINEIYAATEPIGGHIDSTQKKKTKRE</sequence>
<proteinExistence type="predicted"/>
<dbReference type="AlphaFoldDB" id="A0A3B6KMU0"/>
<dbReference type="OrthoDB" id="670874at2759"/>
<organism evidence="2">
    <name type="scientific">Triticum aestivum</name>
    <name type="common">Wheat</name>
    <dbReference type="NCBI Taxonomy" id="4565"/>
    <lineage>
        <taxon>Eukaryota</taxon>
        <taxon>Viridiplantae</taxon>
        <taxon>Streptophyta</taxon>
        <taxon>Embryophyta</taxon>
        <taxon>Tracheophyta</taxon>
        <taxon>Spermatophyta</taxon>
        <taxon>Magnoliopsida</taxon>
        <taxon>Liliopsida</taxon>
        <taxon>Poales</taxon>
        <taxon>Poaceae</taxon>
        <taxon>BOP clade</taxon>
        <taxon>Pooideae</taxon>
        <taxon>Triticodae</taxon>
        <taxon>Triticeae</taxon>
        <taxon>Triticinae</taxon>
        <taxon>Triticum</taxon>
    </lineage>
</organism>
<feature type="region of interest" description="Disordered" evidence="1">
    <location>
        <begin position="78"/>
        <end position="100"/>
    </location>
</feature>
<keyword evidence="3" id="KW-1185">Reference proteome</keyword>
<dbReference type="Gramene" id="TraesCLE_scaffold_037108_01G000100.1">
    <property type="protein sequence ID" value="TraesCLE_scaffold_037108_01G000100.1"/>
    <property type="gene ID" value="TraesCLE_scaffold_037108_01G000100"/>
</dbReference>
<dbReference type="PANTHER" id="PTHR35167">
    <property type="entry name" value="OS05G0216466 PROTEIN"/>
    <property type="match status" value="1"/>
</dbReference>
<dbReference type="Gramene" id="TraesROB_scaffold_034003_01G000100.1">
    <property type="protein sequence ID" value="TraesROB_scaffold_034003_01G000100.1"/>
    <property type="gene ID" value="TraesROB_scaffold_034003_01G000100"/>
</dbReference>
<dbReference type="PANTHER" id="PTHR35167:SF6">
    <property type="match status" value="1"/>
</dbReference>
<dbReference type="Proteomes" id="UP000019116">
    <property type="component" value="Chromosome 5A"/>
</dbReference>